<comment type="similarity">
    <text evidence="4 23">In the C-terminal section; belongs to the transpeptidase family.</text>
</comment>
<evidence type="ECO:0000256" key="18">
    <source>
        <dbReference type="ARBA" id="ARBA00023316"/>
    </source>
</evidence>
<feature type="transmembrane region" description="Helical" evidence="25">
    <location>
        <begin position="12"/>
        <end position="35"/>
    </location>
</feature>
<evidence type="ECO:0000256" key="2">
    <source>
        <dbReference type="ARBA" id="ARBA00004236"/>
    </source>
</evidence>
<dbReference type="AlphaFoldDB" id="Q1MY67"/>
<evidence type="ECO:0000256" key="20">
    <source>
        <dbReference type="ARBA" id="ARBA00034000"/>
    </source>
</evidence>
<comment type="pathway">
    <text evidence="3 23">Cell wall biogenesis; peptidoglycan biosynthesis.</text>
</comment>
<evidence type="ECO:0000256" key="23">
    <source>
        <dbReference type="PIRNR" id="PIRNR002799"/>
    </source>
</evidence>
<dbReference type="SUPFAM" id="SSF56601">
    <property type="entry name" value="beta-lactamase/transpeptidase-like"/>
    <property type="match status" value="1"/>
</dbReference>
<evidence type="ECO:0000259" key="27">
    <source>
        <dbReference type="Pfam" id="PF00912"/>
    </source>
</evidence>
<dbReference type="GO" id="GO:0071555">
    <property type="term" value="P:cell wall organization"/>
    <property type="evidence" value="ECO:0007669"/>
    <property type="project" value="UniProtKB-UniRule"/>
</dbReference>
<feature type="active site" description="Acyl-ester intermediate; for transpeptidase activity" evidence="24">
    <location>
        <position position="462"/>
    </location>
</feature>
<comment type="subcellular location">
    <subcellularLocation>
        <location evidence="2">Cell membrane</location>
    </subcellularLocation>
</comment>
<dbReference type="Gene3D" id="1.10.3810.10">
    <property type="entry name" value="Biosynthetic peptidoglycan transglycosylase-like"/>
    <property type="match status" value="1"/>
</dbReference>
<evidence type="ECO:0000256" key="9">
    <source>
        <dbReference type="ARBA" id="ARBA00022670"/>
    </source>
</evidence>
<name>Q1MY67_9GAMM</name>
<gene>
    <name evidence="29" type="ORF">RED65_12620</name>
</gene>
<dbReference type="OrthoDB" id="9766909at2"/>
<evidence type="ECO:0000313" key="29">
    <source>
        <dbReference type="EMBL" id="EAT10893.1"/>
    </source>
</evidence>
<evidence type="ECO:0000256" key="1">
    <source>
        <dbReference type="ARBA" id="ARBA00002624"/>
    </source>
</evidence>
<comment type="caution">
    <text evidence="29">The sequence shown here is derived from an EMBL/GenBank/DDBJ whole genome shotgun (WGS) entry which is preliminary data.</text>
</comment>
<evidence type="ECO:0000256" key="8">
    <source>
        <dbReference type="ARBA" id="ARBA00022645"/>
    </source>
</evidence>
<dbReference type="InterPro" id="IPR036950">
    <property type="entry name" value="PBP_transglycosylase"/>
</dbReference>
<keyword evidence="12" id="KW-0378">Hydrolase</keyword>
<keyword evidence="7" id="KW-1003">Cell membrane</keyword>
<dbReference type="GO" id="GO:0030288">
    <property type="term" value="C:outer membrane-bounded periplasmic space"/>
    <property type="evidence" value="ECO:0007669"/>
    <property type="project" value="TreeGrafter"/>
</dbReference>
<dbReference type="InterPro" id="IPR050396">
    <property type="entry name" value="Glycosyltr_51/Transpeptidase"/>
</dbReference>
<dbReference type="GO" id="GO:0009274">
    <property type="term" value="C:peptidoglycan-based cell wall"/>
    <property type="evidence" value="ECO:0007669"/>
    <property type="project" value="UniProtKB-UniRule"/>
</dbReference>
<dbReference type="EMBL" id="AAQH01000029">
    <property type="protein sequence ID" value="EAT10893.1"/>
    <property type="molecule type" value="Genomic_DNA"/>
</dbReference>
<evidence type="ECO:0000256" key="10">
    <source>
        <dbReference type="ARBA" id="ARBA00022676"/>
    </source>
</evidence>
<evidence type="ECO:0000256" key="16">
    <source>
        <dbReference type="ARBA" id="ARBA00023251"/>
    </source>
</evidence>
<evidence type="ECO:0000256" key="6">
    <source>
        <dbReference type="ARBA" id="ARBA00018637"/>
    </source>
</evidence>
<comment type="catalytic activity">
    <reaction evidence="20">
        <text>Preferential cleavage: (Ac)2-L-Lys-D-Ala-|-D-Ala. Also transpeptidation of peptidyl-alanyl moieties that are N-acyl substituents of D-alanine.</text>
        <dbReference type="EC" id="3.4.16.4"/>
    </reaction>
</comment>
<sequence length="767" mass="86135">MKKSATRSRFRTFLSWSFKLAIVGMVILGILLAYLDAQVRSKFEGKRWALPAKVYARPMELYPGLDLKAKFLIQELEQVGYRRVPNIVAPGHYTMTGSGADVDVDIYRRFFPLFDGNEDAARVRLSIRGHQIKALWVDGAPADIARLEPLMIGGIYPKHNEDRELIQLEEVPQLLIDTLVAVEDRDFYDHFGISLKGIARAMVVNIQRGGLVQGGSTLTQQLVKNFFLTRERSLKRKATEALMALLVELHYSKDEILEAYLNEVYLGQSGRRAIHGFGLASLHYFGKHISNLNAPEMAMLVGMVKGPSVYHPRYKTENAKARRNVVLTVMNEQGLISDYQALQWTNRDLNIVEYKQYQQVEYPAYLDLVRRQLRQDYAEEDLTSEGLRIYTSLNPITQRQAEQALQKRLNRIEQDFRLETELQGAMVVASTQSGEIEALIGDRNPRYFGFNRALDAKRSIGSLAKPAVYLTALRSGPFNLISPIDDSEIAIAGAQGQIWEPQNYDKESHGVVPLYQAMAKSYNQATARLGMNVGLAKVKQTFADLGVEEGVPPYPSMLLGAFELAPIDVAQMYQTIAASGFKTPLKAIRGVTTADGQLLSRYGYEVKQSIDSDSIYLIQRAMQQVVKMGTARYLNQIYDEQLGLAGKTGTSDSQRDSWFAGFSGDTLGIVWVGSDDNRALPITGSSAALRVWANTFREIPLKPLMPIPTKNIVEKWVNIEENAVSEEGCDDVVQFPFIHNKMPPNISDCSNQKEQGTGWWSRFFGNE</sequence>
<dbReference type="NCBIfam" id="TIGR02074">
    <property type="entry name" value="PBP_1a_fam"/>
    <property type="match status" value="1"/>
</dbReference>
<dbReference type="PANTHER" id="PTHR32282">
    <property type="entry name" value="BINDING PROTEIN TRANSPEPTIDASE, PUTATIVE-RELATED"/>
    <property type="match status" value="1"/>
</dbReference>
<dbReference type="Pfam" id="PF14814">
    <property type="entry name" value="UB2H"/>
    <property type="match status" value="1"/>
</dbReference>
<dbReference type="InterPro" id="IPR028166">
    <property type="entry name" value="UB2H"/>
</dbReference>
<evidence type="ECO:0000256" key="21">
    <source>
        <dbReference type="ARBA" id="ARBA00049902"/>
    </source>
</evidence>
<evidence type="ECO:0000259" key="26">
    <source>
        <dbReference type="Pfam" id="PF00905"/>
    </source>
</evidence>
<dbReference type="Gene3D" id="3.40.710.10">
    <property type="entry name" value="DD-peptidase/beta-lactamase superfamily"/>
    <property type="match status" value="1"/>
</dbReference>
<dbReference type="Pfam" id="PF00912">
    <property type="entry name" value="Transgly"/>
    <property type="match status" value="1"/>
</dbReference>
<evidence type="ECO:0000256" key="24">
    <source>
        <dbReference type="PIRSR" id="PIRSR002799-1"/>
    </source>
</evidence>
<dbReference type="SUPFAM" id="SSF53955">
    <property type="entry name" value="Lysozyme-like"/>
    <property type="match status" value="1"/>
</dbReference>
<keyword evidence="14 23" id="KW-0573">Peptidoglycan synthesis</keyword>
<keyword evidence="10 23" id="KW-0328">Glycosyltransferase</keyword>
<dbReference type="GO" id="GO:0006508">
    <property type="term" value="P:proteolysis"/>
    <property type="evidence" value="ECO:0007669"/>
    <property type="project" value="UniProtKB-KW"/>
</dbReference>
<evidence type="ECO:0000256" key="14">
    <source>
        <dbReference type="ARBA" id="ARBA00022984"/>
    </source>
</evidence>
<evidence type="ECO:0000256" key="5">
    <source>
        <dbReference type="ARBA" id="ARBA00007739"/>
    </source>
</evidence>
<evidence type="ECO:0000256" key="19">
    <source>
        <dbReference type="ARBA" id="ARBA00032454"/>
    </source>
</evidence>
<evidence type="ECO:0000256" key="13">
    <source>
        <dbReference type="ARBA" id="ARBA00022960"/>
    </source>
</evidence>
<dbReference type="Pfam" id="PF00905">
    <property type="entry name" value="Transpeptidase"/>
    <property type="match status" value="1"/>
</dbReference>
<dbReference type="Gene3D" id="1.20.5.100">
    <property type="entry name" value="Cytochrome c1, transmembrane anchor, C-terminal"/>
    <property type="match status" value="1"/>
</dbReference>
<keyword evidence="8" id="KW-0121">Carboxypeptidase</keyword>
<evidence type="ECO:0000256" key="11">
    <source>
        <dbReference type="ARBA" id="ARBA00022679"/>
    </source>
</evidence>
<evidence type="ECO:0000256" key="4">
    <source>
        <dbReference type="ARBA" id="ARBA00007090"/>
    </source>
</evidence>
<comment type="catalytic activity">
    <reaction evidence="21">
        <text>[GlcNAc-(1-&gt;4)-Mur2Ac(oyl-L-Ala-gamma-D-Glu-L-Lys-D-Ala-D-Ala)](n)-di-trans,octa-cis-undecaprenyl diphosphate + beta-D-GlcNAc-(1-&gt;4)-Mur2Ac(oyl-L-Ala-gamma-D-Glu-L-Lys-D-Ala-D-Ala)-di-trans,octa-cis-undecaprenyl diphosphate = [GlcNAc-(1-&gt;4)-Mur2Ac(oyl-L-Ala-gamma-D-Glu-L-Lys-D-Ala-D-Ala)](n+1)-di-trans,octa-cis-undecaprenyl diphosphate + di-trans,octa-cis-undecaprenyl diphosphate + H(+)</text>
        <dbReference type="Rhea" id="RHEA:23708"/>
        <dbReference type="Rhea" id="RHEA-COMP:9602"/>
        <dbReference type="Rhea" id="RHEA-COMP:9603"/>
        <dbReference type="ChEBI" id="CHEBI:15378"/>
        <dbReference type="ChEBI" id="CHEBI:58405"/>
        <dbReference type="ChEBI" id="CHEBI:60033"/>
        <dbReference type="ChEBI" id="CHEBI:78435"/>
        <dbReference type="EC" id="2.4.99.28"/>
    </reaction>
</comment>
<keyword evidence="30" id="KW-1185">Reference proteome</keyword>
<dbReference type="UniPathway" id="UPA00219"/>
<dbReference type="GO" id="GO:0009002">
    <property type="term" value="F:serine-type D-Ala-D-Ala carboxypeptidase activity"/>
    <property type="evidence" value="ECO:0007669"/>
    <property type="project" value="UniProtKB-EC"/>
</dbReference>
<dbReference type="STRING" id="207949.RED65_12620"/>
<keyword evidence="18 23" id="KW-0961">Cell wall biogenesis/degradation</keyword>
<dbReference type="RefSeq" id="WP_007018629.1">
    <property type="nucleotide sequence ID" value="NZ_CH724117.1"/>
</dbReference>
<proteinExistence type="inferred from homology"/>
<dbReference type="GO" id="GO:0005886">
    <property type="term" value="C:plasma membrane"/>
    <property type="evidence" value="ECO:0007669"/>
    <property type="project" value="UniProtKB-SubCell"/>
</dbReference>
<reference evidence="29 30" key="1">
    <citation type="submission" date="2006-03" db="EMBL/GenBank/DDBJ databases">
        <authorList>
            <person name="Pinhassi J."/>
            <person name="Pedros-Alio C."/>
            <person name="Ferriera S."/>
            <person name="Johnson J."/>
            <person name="Kravitz S."/>
            <person name="Halpern A."/>
            <person name="Remington K."/>
            <person name="Beeson K."/>
            <person name="Tran B."/>
            <person name="Rogers Y.-H."/>
            <person name="Friedman R."/>
            <person name="Venter J.C."/>
        </authorList>
    </citation>
    <scope>NUCLEOTIDE SEQUENCE [LARGE SCALE GENOMIC DNA]</scope>
    <source>
        <strain evidence="29 30">RED65</strain>
    </source>
</reference>
<feature type="domain" description="Penicillin-binding protein transpeptidase" evidence="26">
    <location>
        <begin position="424"/>
        <end position="663"/>
    </location>
</feature>
<comment type="similarity">
    <text evidence="5 23">In the N-terminal section; belongs to the glycosyltransferase 51 family.</text>
</comment>
<dbReference type="FunFam" id="1.10.3810.10:FF:000001">
    <property type="entry name" value="Penicillin-binding protein 1A"/>
    <property type="match status" value="1"/>
</dbReference>
<keyword evidence="25" id="KW-0812">Transmembrane</keyword>
<keyword evidence="9" id="KW-0645">Protease</keyword>
<keyword evidence="16" id="KW-0046">Antibiotic resistance</keyword>
<dbReference type="PIRSF" id="PIRSF002799">
    <property type="entry name" value="PBP_1b"/>
    <property type="match status" value="1"/>
</dbReference>
<keyword evidence="17" id="KW-0511">Multifunctional enzyme</keyword>
<accession>Q1MY67</accession>
<dbReference type="Proteomes" id="UP000004263">
    <property type="component" value="Unassembled WGS sequence"/>
</dbReference>
<keyword evidence="11 23" id="KW-0808">Transferase</keyword>
<keyword evidence="15 25" id="KW-0472">Membrane</keyword>
<dbReference type="NCBIfam" id="TIGR02071">
    <property type="entry name" value="PBP_1b"/>
    <property type="match status" value="1"/>
</dbReference>
<protein>
    <recommendedName>
        <fullName evidence="6 22">Penicillin-binding protein 1B</fullName>
        <shortName evidence="23">PBP-1b</shortName>
        <shortName evidence="23">PBP1b</shortName>
    </recommendedName>
    <alternativeName>
        <fullName evidence="19 23">Murein polymerase</fullName>
    </alternativeName>
</protein>
<evidence type="ECO:0000259" key="28">
    <source>
        <dbReference type="Pfam" id="PF14814"/>
    </source>
</evidence>
<dbReference type="HOGENOM" id="CLU_006354_2_7_6"/>
<evidence type="ECO:0000256" key="12">
    <source>
        <dbReference type="ARBA" id="ARBA00022801"/>
    </source>
</evidence>
<evidence type="ECO:0000256" key="7">
    <source>
        <dbReference type="ARBA" id="ARBA00022475"/>
    </source>
</evidence>
<dbReference type="GO" id="GO:0008955">
    <property type="term" value="F:peptidoglycan glycosyltransferase activity"/>
    <property type="evidence" value="ECO:0007669"/>
    <property type="project" value="UniProtKB-UniRule"/>
</dbReference>
<keyword evidence="13 23" id="KW-0133">Cell shape</keyword>
<dbReference type="GO" id="GO:0008360">
    <property type="term" value="P:regulation of cell shape"/>
    <property type="evidence" value="ECO:0007669"/>
    <property type="project" value="UniProtKB-UniRule"/>
</dbReference>
<feature type="domain" description="Bifunctional transglycosylase second" evidence="28">
    <location>
        <begin position="61"/>
        <end position="147"/>
    </location>
</feature>
<dbReference type="GO" id="GO:0008658">
    <property type="term" value="F:penicillin binding"/>
    <property type="evidence" value="ECO:0007669"/>
    <property type="project" value="UniProtKB-UniRule"/>
</dbReference>
<dbReference type="InterPro" id="IPR023346">
    <property type="entry name" value="Lysozyme-like_dom_sf"/>
</dbReference>
<evidence type="ECO:0000256" key="22">
    <source>
        <dbReference type="NCBIfam" id="TIGR02071"/>
    </source>
</evidence>
<comment type="function">
    <text evidence="1 23">Cell wall formation. Synthesis of cross-linked peptidoglycan from the lipid intermediates. The enzyme has a penicillin-insensitive transglycosylase N-terminal domain (formation of linear glycan strands) and a penicillin-sensitive transpeptidase C-terminal domain (cross-linking of the peptide subunits).</text>
</comment>
<dbReference type="InterPro" id="IPR011813">
    <property type="entry name" value="PBP_1b"/>
</dbReference>
<feature type="domain" description="Glycosyl transferase family 51" evidence="27">
    <location>
        <begin position="159"/>
        <end position="330"/>
    </location>
</feature>
<dbReference type="InterPro" id="IPR001264">
    <property type="entry name" value="Glyco_trans_51"/>
</dbReference>
<evidence type="ECO:0000256" key="17">
    <source>
        <dbReference type="ARBA" id="ARBA00023268"/>
    </source>
</evidence>
<organism evidence="29 30">
    <name type="scientific">Bermanella marisrubri</name>
    <dbReference type="NCBI Taxonomy" id="207949"/>
    <lineage>
        <taxon>Bacteria</taxon>
        <taxon>Pseudomonadati</taxon>
        <taxon>Pseudomonadota</taxon>
        <taxon>Gammaproteobacteria</taxon>
        <taxon>Oceanospirillales</taxon>
        <taxon>Oceanospirillaceae</taxon>
        <taxon>Bermanella</taxon>
    </lineage>
</organism>
<evidence type="ECO:0000256" key="15">
    <source>
        <dbReference type="ARBA" id="ARBA00023136"/>
    </source>
</evidence>
<dbReference type="PANTHER" id="PTHR32282:SF11">
    <property type="entry name" value="PENICILLIN-BINDING PROTEIN 1B"/>
    <property type="match status" value="1"/>
</dbReference>
<evidence type="ECO:0000256" key="25">
    <source>
        <dbReference type="SAM" id="Phobius"/>
    </source>
</evidence>
<dbReference type="Gene3D" id="3.30.2060.10">
    <property type="entry name" value="Penicillin-binding protein 1b domain"/>
    <property type="match status" value="1"/>
</dbReference>
<dbReference type="GO" id="GO:0046677">
    <property type="term" value="P:response to antibiotic"/>
    <property type="evidence" value="ECO:0007669"/>
    <property type="project" value="UniProtKB-UniRule"/>
</dbReference>
<evidence type="ECO:0000313" key="30">
    <source>
        <dbReference type="Proteomes" id="UP000004263"/>
    </source>
</evidence>
<dbReference type="InterPro" id="IPR012338">
    <property type="entry name" value="Beta-lactam/transpept-like"/>
</dbReference>
<evidence type="ECO:0000256" key="3">
    <source>
        <dbReference type="ARBA" id="ARBA00004752"/>
    </source>
</evidence>
<dbReference type="GO" id="GO:0009252">
    <property type="term" value="P:peptidoglycan biosynthetic process"/>
    <property type="evidence" value="ECO:0007669"/>
    <property type="project" value="UniProtKB-UniRule"/>
</dbReference>
<feature type="active site" description="Proton donor; for transglycosylase activity" evidence="24">
    <location>
        <position position="183"/>
    </location>
</feature>
<keyword evidence="25" id="KW-1133">Transmembrane helix</keyword>
<dbReference type="InterPro" id="IPR001460">
    <property type="entry name" value="PCN-bd_Tpept"/>
</dbReference>